<dbReference type="KEGG" id="sdyn:Mal52_24650"/>
<accession>A0A517ZND6</accession>
<organism evidence="1 2">
    <name type="scientific">Symmachiella dynata</name>
    <dbReference type="NCBI Taxonomy" id="2527995"/>
    <lineage>
        <taxon>Bacteria</taxon>
        <taxon>Pseudomonadati</taxon>
        <taxon>Planctomycetota</taxon>
        <taxon>Planctomycetia</taxon>
        <taxon>Planctomycetales</taxon>
        <taxon>Planctomycetaceae</taxon>
        <taxon>Symmachiella</taxon>
    </lineage>
</organism>
<sequence>MHTPDLPAEFLEKCNDDERAEVQSWWGGLRDDSRNSVCVLLDRRQDARAFVFAAAEDGSVAEWRTLPLADEPWPADDDEDETKQQQLEFFQHLLDHEEMIIPTEATIRTFHICVDHPAARKVRSDGSVDCDFRCPIAAADCPIRGLFADGRTKHCTLIAKTANSRRMVVIGHN</sequence>
<dbReference type="EMBL" id="CP036276">
    <property type="protein sequence ID" value="QDU43987.1"/>
    <property type="molecule type" value="Genomic_DNA"/>
</dbReference>
<keyword evidence="2" id="KW-1185">Reference proteome</keyword>
<dbReference type="RefSeq" id="WP_145376257.1">
    <property type="nucleotide sequence ID" value="NZ_CP036276.1"/>
</dbReference>
<dbReference type="Proteomes" id="UP000319383">
    <property type="component" value="Chromosome"/>
</dbReference>
<evidence type="ECO:0000313" key="2">
    <source>
        <dbReference type="Proteomes" id="UP000319383"/>
    </source>
</evidence>
<dbReference type="AlphaFoldDB" id="A0A517ZND6"/>
<gene>
    <name evidence="1" type="ORF">Mal52_24650</name>
</gene>
<proteinExistence type="predicted"/>
<protein>
    <submittedName>
        <fullName evidence="1">Uncharacterized protein</fullName>
    </submittedName>
</protein>
<evidence type="ECO:0000313" key="1">
    <source>
        <dbReference type="EMBL" id="QDU43987.1"/>
    </source>
</evidence>
<name>A0A517ZND6_9PLAN</name>
<reference evidence="1 2" key="1">
    <citation type="submission" date="2019-02" db="EMBL/GenBank/DDBJ databases">
        <title>Deep-cultivation of Planctomycetes and their phenomic and genomic characterization uncovers novel biology.</title>
        <authorList>
            <person name="Wiegand S."/>
            <person name="Jogler M."/>
            <person name="Boedeker C."/>
            <person name="Pinto D."/>
            <person name="Vollmers J."/>
            <person name="Rivas-Marin E."/>
            <person name="Kohn T."/>
            <person name="Peeters S.H."/>
            <person name="Heuer A."/>
            <person name="Rast P."/>
            <person name="Oberbeckmann S."/>
            <person name="Bunk B."/>
            <person name="Jeske O."/>
            <person name="Meyerdierks A."/>
            <person name="Storesund J.E."/>
            <person name="Kallscheuer N."/>
            <person name="Luecker S."/>
            <person name="Lage O.M."/>
            <person name="Pohl T."/>
            <person name="Merkel B.J."/>
            <person name="Hornburger P."/>
            <person name="Mueller R.-W."/>
            <person name="Bruemmer F."/>
            <person name="Labrenz M."/>
            <person name="Spormann A.M."/>
            <person name="Op den Camp H."/>
            <person name="Overmann J."/>
            <person name="Amann R."/>
            <person name="Jetten M.S.M."/>
            <person name="Mascher T."/>
            <person name="Medema M.H."/>
            <person name="Devos D.P."/>
            <person name="Kaster A.-K."/>
            <person name="Ovreas L."/>
            <person name="Rohde M."/>
            <person name="Galperin M.Y."/>
            <person name="Jogler C."/>
        </authorList>
    </citation>
    <scope>NUCLEOTIDE SEQUENCE [LARGE SCALE GENOMIC DNA]</scope>
    <source>
        <strain evidence="1 2">Mal52</strain>
    </source>
</reference>